<gene>
    <name evidence="3" type="primary">AUGUSTUS-3.0.2_33948</name>
    <name evidence="3" type="ORF">TcasGA2_TC033948</name>
</gene>
<sequence length="127" mass="13906">MKIWLSFVLLGVCTTALPFPQKNGDALGPKDSKLQIGAEQYKKLLGHMKDFVSSLQNLPKIELDDLSDIDKLEKTLENKDIKRITELLRNFILGVQKLRAHAEGASDAKPAANAKAAADAKPAEVPK</sequence>
<evidence type="ECO:0000313" key="3">
    <source>
        <dbReference type="EMBL" id="KYB26063.1"/>
    </source>
</evidence>
<feature type="chain" id="PRO_5007299687" evidence="2">
    <location>
        <begin position="17"/>
        <end position="127"/>
    </location>
</feature>
<evidence type="ECO:0000256" key="1">
    <source>
        <dbReference type="SAM" id="MobiDB-lite"/>
    </source>
</evidence>
<protein>
    <submittedName>
        <fullName evidence="3">Uncharacterized protein</fullName>
    </submittedName>
</protein>
<dbReference type="Proteomes" id="UP000007266">
    <property type="component" value="Linkage group 8"/>
</dbReference>
<dbReference type="InParanoid" id="A0A139WDQ1"/>
<reference evidence="3 4" key="1">
    <citation type="journal article" date="2008" name="Nature">
        <title>The genome of the model beetle and pest Tribolium castaneum.</title>
        <authorList>
            <consortium name="Tribolium Genome Sequencing Consortium"/>
            <person name="Richards S."/>
            <person name="Gibbs R.A."/>
            <person name="Weinstock G.M."/>
            <person name="Brown S.J."/>
            <person name="Denell R."/>
            <person name="Beeman R.W."/>
            <person name="Gibbs R."/>
            <person name="Beeman R.W."/>
            <person name="Brown S.J."/>
            <person name="Bucher G."/>
            <person name="Friedrich M."/>
            <person name="Grimmelikhuijzen C.J."/>
            <person name="Klingler M."/>
            <person name="Lorenzen M."/>
            <person name="Richards S."/>
            <person name="Roth S."/>
            <person name="Schroder R."/>
            <person name="Tautz D."/>
            <person name="Zdobnov E.M."/>
            <person name="Muzny D."/>
            <person name="Gibbs R.A."/>
            <person name="Weinstock G.M."/>
            <person name="Attaway T."/>
            <person name="Bell S."/>
            <person name="Buhay C.J."/>
            <person name="Chandrabose M.N."/>
            <person name="Chavez D."/>
            <person name="Clerk-Blankenburg K.P."/>
            <person name="Cree A."/>
            <person name="Dao M."/>
            <person name="Davis C."/>
            <person name="Chacko J."/>
            <person name="Dinh H."/>
            <person name="Dugan-Rocha S."/>
            <person name="Fowler G."/>
            <person name="Garner T.T."/>
            <person name="Garnes J."/>
            <person name="Gnirke A."/>
            <person name="Hawes A."/>
            <person name="Hernandez J."/>
            <person name="Hines S."/>
            <person name="Holder M."/>
            <person name="Hume J."/>
            <person name="Jhangiani S.N."/>
            <person name="Joshi V."/>
            <person name="Khan Z.M."/>
            <person name="Jackson L."/>
            <person name="Kovar C."/>
            <person name="Kowis A."/>
            <person name="Lee S."/>
            <person name="Lewis L.R."/>
            <person name="Margolis J."/>
            <person name="Morgan M."/>
            <person name="Nazareth L.V."/>
            <person name="Nguyen N."/>
            <person name="Okwuonu G."/>
            <person name="Parker D."/>
            <person name="Richards S."/>
            <person name="Ruiz S.J."/>
            <person name="Santibanez J."/>
            <person name="Savard J."/>
            <person name="Scherer S.E."/>
            <person name="Schneider B."/>
            <person name="Sodergren E."/>
            <person name="Tautz D."/>
            <person name="Vattahil S."/>
            <person name="Villasana D."/>
            <person name="White C.S."/>
            <person name="Wright R."/>
            <person name="Park Y."/>
            <person name="Beeman R.W."/>
            <person name="Lord J."/>
            <person name="Oppert B."/>
            <person name="Lorenzen M."/>
            <person name="Brown S."/>
            <person name="Wang L."/>
            <person name="Savard J."/>
            <person name="Tautz D."/>
            <person name="Richards S."/>
            <person name="Weinstock G."/>
            <person name="Gibbs R.A."/>
            <person name="Liu Y."/>
            <person name="Worley K."/>
            <person name="Weinstock G."/>
            <person name="Elsik C.G."/>
            <person name="Reese J.T."/>
            <person name="Elhaik E."/>
            <person name="Landan G."/>
            <person name="Graur D."/>
            <person name="Arensburger P."/>
            <person name="Atkinson P."/>
            <person name="Beeman R.W."/>
            <person name="Beidler J."/>
            <person name="Brown S.J."/>
            <person name="Demuth J.P."/>
            <person name="Drury D.W."/>
            <person name="Du Y.Z."/>
            <person name="Fujiwara H."/>
            <person name="Lorenzen M."/>
            <person name="Maselli V."/>
            <person name="Osanai M."/>
            <person name="Park Y."/>
            <person name="Robertson H.M."/>
            <person name="Tu Z."/>
            <person name="Wang J.J."/>
            <person name="Wang S."/>
            <person name="Richards S."/>
            <person name="Song H."/>
            <person name="Zhang L."/>
            <person name="Sodergren E."/>
            <person name="Werner D."/>
            <person name="Stanke M."/>
            <person name="Morgenstern B."/>
            <person name="Solovyev V."/>
            <person name="Kosarev P."/>
            <person name="Brown G."/>
            <person name="Chen H.C."/>
            <person name="Ermolaeva O."/>
            <person name="Hlavina W."/>
            <person name="Kapustin Y."/>
            <person name="Kiryutin B."/>
            <person name="Kitts P."/>
            <person name="Maglott D."/>
            <person name="Pruitt K."/>
            <person name="Sapojnikov V."/>
            <person name="Souvorov A."/>
            <person name="Mackey A.J."/>
            <person name="Waterhouse R.M."/>
            <person name="Wyder S."/>
            <person name="Zdobnov E.M."/>
            <person name="Zdobnov E.M."/>
            <person name="Wyder S."/>
            <person name="Kriventseva E.V."/>
            <person name="Kadowaki T."/>
            <person name="Bork P."/>
            <person name="Aranda M."/>
            <person name="Bao R."/>
            <person name="Beermann A."/>
            <person name="Berns N."/>
            <person name="Bolognesi R."/>
            <person name="Bonneton F."/>
            <person name="Bopp D."/>
            <person name="Brown S.J."/>
            <person name="Bucher G."/>
            <person name="Butts T."/>
            <person name="Chaumot A."/>
            <person name="Denell R.E."/>
            <person name="Ferrier D.E."/>
            <person name="Friedrich M."/>
            <person name="Gordon C.M."/>
            <person name="Jindra M."/>
            <person name="Klingler M."/>
            <person name="Lan Q."/>
            <person name="Lattorff H.M."/>
            <person name="Laudet V."/>
            <person name="von Levetsow C."/>
            <person name="Liu Z."/>
            <person name="Lutz R."/>
            <person name="Lynch J.A."/>
            <person name="da Fonseca R.N."/>
            <person name="Posnien N."/>
            <person name="Reuter R."/>
            <person name="Roth S."/>
            <person name="Savard J."/>
            <person name="Schinko J.B."/>
            <person name="Schmitt C."/>
            <person name="Schoppmeier M."/>
            <person name="Schroder R."/>
            <person name="Shippy T.D."/>
            <person name="Simonnet F."/>
            <person name="Marques-Souza H."/>
            <person name="Tautz D."/>
            <person name="Tomoyasu Y."/>
            <person name="Trauner J."/>
            <person name="Van der Zee M."/>
            <person name="Vervoort M."/>
            <person name="Wittkopp N."/>
            <person name="Wimmer E.A."/>
            <person name="Yang X."/>
            <person name="Jones A.K."/>
            <person name="Sattelle D.B."/>
            <person name="Ebert P.R."/>
            <person name="Nelson D."/>
            <person name="Scott J.G."/>
            <person name="Beeman R.W."/>
            <person name="Muthukrishnan S."/>
            <person name="Kramer K.J."/>
            <person name="Arakane Y."/>
            <person name="Beeman R.W."/>
            <person name="Zhu Q."/>
            <person name="Hogenkamp D."/>
            <person name="Dixit R."/>
            <person name="Oppert B."/>
            <person name="Jiang H."/>
            <person name="Zou Z."/>
            <person name="Marshall J."/>
            <person name="Elpidina E."/>
            <person name="Vinokurov K."/>
            <person name="Oppert C."/>
            <person name="Zou Z."/>
            <person name="Evans J."/>
            <person name="Lu Z."/>
            <person name="Zhao P."/>
            <person name="Sumathipala N."/>
            <person name="Altincicek B."/>
            <person name="Vilcinskas A."/>
            <person name="Williams M."/>
            <person name="Hultmark D."/>
            <person name="Hetru C."/>
            <person name="Jiang H."/>
            <person name="Grimmelikhuijzen C.J."/>
            <person name="Hauser F."/>
            <person name="Cazzamali G."/>
            <person name="Williamson M."/>
            <person name="Park Y."/>
            <person name="Li B."/>
            <person name="Tanaka Y."/>
            <person name="Predel R."/>
            <person name="Neupert S."/>
            <person name="Schachtner J."/>
            <person name="Verleyen P."/>
            <person name="Raible F."/>
            <person name="Bork P."/>
            <person name="Friedrich M."/>
            <person name="Walden K.K."/>
            <person name="Robertson H.M."/>
            <person name="Angeli S."/>
            <person name="Foret S."/>
            <person name="Bucher G."/>
            <person name="Schuetz S."/>
            <person name="Maleszka R."/>
            <person name="Wimmer E.A."/>
            <person name="Beeman R.W."/>
            <person name="Lorenzen M."/>
            <person name="Tomoyasu Y."/>
            <person name="Miller S.C."/>
            <person name="Grossmann D."/>
            <person name="Bucher G."/>
        </authorList>
    </citation>
    <scope>NUCLEOTIDE SEQUENCE [LARGE SCALE GENOMIC DNA]</scope>
    <source>
        <strain evidence="3 4">Georgia GA2</strain>
    </source>
</reference>
<accession>A0A139WDQ1</accession>
<organism evidence="3 4">
    <name type="scientific">Tribolium castaneum</name>
    <name type="common">Red flour beetle</name>
    <dbReference type="NCBI Taxonomy" id="7070"/>
    <lineage>
        <taxon>Eukaryota</taxon>
        <taxon>Metazoa</taxon>
        <taxon>Ecdysozoa</taxon>
        <taxon>Arthropoda</taxon>
        <taxon>Hexapoda</taxon>
        <taxon>Insecta</taxon>
        <taxon>Pterygota</taxon>
        <taxon>Neoptera</taxon>
        <taxon>Endopterygota</taxon>
        <taxon>Coleoptera</taxon>
        <taxon>Polyphaga</taxon>
        <taxon>Cucujiformia</taxon>
        <taxon>Tenebrionidae</taxon>
        <taxon>Tenebrionidae incertae sedis</taxon>
        <taxon>Tribolium</taxon>
    </lineage>
</organism>
<evidence type="ECO:0000313" key="4">
    <source>
        <dbReference type="Proteomes" id="UP000007266"/>
    </source>
</evidence>
<feature type="signal peptide" evidence="2">
    <location>
        <begin position="1"/>
        <end position="16"/>
    </location>
</feature>
<name>A0A139WDQ1_TRICA</name>
<dbReference type="AlphaFoldDB" id="A0A139WDQ1"/>
<feature type="region of interest" description="Disordered" evidence="1">
    <location>
        <begin position="103"/>
        <end position="127"/>
    </location>
</feature>
<keyword evidence="4" id="KW-1185">Reference proteome</keyword>
<proteinExistence type="predicted"/>
<evidence type="ECO:0000256" key="2">
    <source>
        <dbReference type="SAM" id="SignalP"/>
    </source>
</evidence>
<dbReference type="EMBL" id="KQ971357">
    <property type="protein sequence ID" value="KYB26063.1"/>
    <property type="molecule type" value="Genomic_DNA"/>
</dbReference>
<keyword evidence="2" id="KW-0732">Signal</keyword>
<reference evidence="3 4" key="2">
    <citation type="journal article" date="2010" name="Nucleic Acids Res.">
        <title>BeetleBase in 2010: revisions to provide comprehensive genomic information for Tribolium castaneum.</title>
        <authorList>
            <person name="Kim H.S."/>
            <person name="Murphy T."/>
            <person name="Xia J."/>
            <person name="Caragea D."/>
            <person name="Park Y."/>
            <person name="Beeman R.W."/>
            <person name="Lorenzen M.D."/>
            <person name="Butcher S."/>
            <person name="Manak J.R."/>
            <person name="Brown S.J."/>
        </authorList>
    </citation>
    <scope>GENOME REANNOTATION</scope>
    <source>
        <strain evidence="3 4">Georgia GA2</strain>
    </source>
</reference>
<feature type="compositionally biased region" description="Low complexity" evidence="1">
    <location>
        <begin position="107"/>
        <end position="120"/>
    </location>
</feature>